<evidence type="ECO:0000256" key="5">
    <source>
        <dbReference type="PROSITE-ProRule" id="PRU01240"/>
    </source>
</evidence>
<name>A0A127QID4_9BURK</name>
<dbReference type="SMART" id="SM00869">
    <property type="entry name" value="Autotransporter"/>
    <property type="match status" value="1"/>
</dbReference>
<dbReference type="AlphaFoldDB" id="A0A127QID4"/>
<feature type="active site" description="Charge relay system" evidence="5">
    <location>
        <position position="61"/>
    </location>
</feature>
<evidence type="ECO:0000313" key="8">
    <source>
        <dbReference type="Proteomes" id="UP000071778"/>
    </source>
</evidence>
<dbReference type="InterPro" id="IPR013425">
    <property type="entry name" value="Autotrns_rpt"/>
</dbReference>
<dbReference type="InterPro" id="IPR036852">
    <property type="entry name" value="Peptidase_S8/S53_dom_sf"/>
</dbReference>
<gene>
    <name evidence="7" type="ORF">CAter282_2080</name>
</gene>
<dbReference type="InterPro" id="IPR005546">
    <property type="entry name" value="Autotransporte_beta"/>
</dbReference>
<feature type="domain" description="Autotransporter" evidence="6">
    <location>
        <begin position="603"/>
        <end position="884"/>
    </location>
</feature>
<dbReference type="InterPro" id="IPR023828">
    <property type="entry name" value="Peptidase_S8_Ser-AS"/>
</dbReference>
<dbReference type="SUPFAM" id="SSF52743">
    <property type="entry name" value="Subtilisin-like"/>
    <property type="match status" value="1"/>
</dbReference>
<keyword evidence="3 5" id="KW-0378">Hydrolase</keyword>
<organism evidence="7 8">
    <name type="scientific">Collimonas arenae</name>
    <dbReference type="NCBI Taxonomy" id="279058"/>
    <lineage>
        <taxon>Bacteria</taxon>
        <taxon>Pseudomonadati</taxon>
        <taxon>Pseudomonadota</taxon>
        <taxon>Betaproteobacteria</taxon>
        <taxon>Burkholderiales</taxon>
        <taxon>Oxalobacteraceae</taxon>
        <taxon>Collimonas</taxon>
    </lineage>
</organism>
<dbReference type="PROSITE" id="PS51892">
    <property type="entry name" value="SUBTILASE"/>
    <property type="match status" value="1"/>
</dbReference>
<evidence type="ECO:0000313" key="7">
    <source>
        <dbReference type="EMBL" id="AMP09838.1"/>
    </source>
</evidence>
<dbReference type="Pfam" id="PF00082">
    <property type="entry name" value="Peptidase_S8"/>
    <property type="match status" value="1"/>
</dbReference>
<dbReference type="Pfam" id="PF03797">
    <property type="entry name" value="Autotransporter"/>
    <property type="match status" value="1"/>
</dbReference>
<protein>
    <submittedName>
        <fullName evidence="7">Autotransporter beta-domain protein</fullName>
    </submittedName>
</protein>
<dbReference type="Gene3D" id="2.40.128.130">
    <property type="entry name" value="Autotransporter beta-domain"/>
    <property type="match status" value="1"/>
</dbReference>
<proteinExistence type="inferred from homology"/>
<reference evidence="7 8" key="1">
    <citation type="submission" date="2015-11" db="EMBL/GenBank/DDBJ databases">
        <title>Exploring the genomic traits of fungus-feeding bacterial genus Collimonas.</title>
        <authorList>
            <person name="Song C."/>
            <person name="Schmidt R."/>
            <person name="de Jager V."/>
            <person name="Krzyzanowska D."/>
            <person name="Jongedijk E."/>
            <person name="Cankar K."/>
            <person name="Beekwilder J."/>
            <person name="van Veen A."/>
            <person name="de Boer W."/>
            <person name="van Veen J.A."/>
            <person name="Garbeva P."/>
        </authorList>
    </citation>
    <scope>NUCLEOTIDE SEQUENCE [LARGE SCALE GENOMIC DNA]</scope>
    <source>
        <strain evidence="7 8">Ter282</strain>
    </source>
</reference>
<dbReference type="EMBL" id="CP013235">
    <property type="protein sequence ID" value="AMP09838.1"/>
    <property type="molecule type" value="Genomic_DNA"/>
</dbReference>
<keyword evidence="2" id="KW-0732">Signal</keyword>
<dbReference type="GO" id="GO:0004252">
    <property type="term" value="F:serine-type endopeptidase activity"/>
    <property type="evidence" value="ECO:0007669"/>
    <property type="project" value="UniProtKB-UniRule"/>
</dbReference>
<dbReference type="PRINTS" id="PR00723">
    <property type="entry name" value="SUBTILISIN"/>
</dbReference>
<keyword evidence="4 5" id="KW-0720">Serine protease</keyword>
<dbReference type="GO" id="GO:0006508">
    <property type="term" value="P:proteolysis"/>
    <property type="evidence" value="ECO:0007669"/>
    <property type="project" value="UniProtKB-KW"/>
</dbReference>
<dbReference type="InterPro" id="IPR034061">
    <property type="entry name" value="Peptidases_S8_Autotransporter"/>
</dbReference>
<dbReference type="InterPro" id="IPR015500">
    <property type="entry name" value="Peptidase_S8_subtilisin-rel"/>
</dbReference>
<dbReference type="Gene3D" id="3.40.50.200">
    <property type="entry name" value="Peptidase S8/S53 domain"/>
    <property type="match status" value="1"/>
</dbReference>
<evidence type="ECO:0000256" key="4">
    <source>
        <dbReference type="ARBA" id="ARBA00022825"/>
    </source>
</evidence>
<evidence type="ECO:0000259" key="6">
    <source>
        <dbReference type="PROSITE" id="PS51208"/>
    </source>
</evidence>
<dbReference type="PATRIC" id="fig|279058.18.peg.2044"/>
<feature type="active site" description="Charge relay system" evidence="5">
    <location>
        <position position="233"/>
    </location>
</feature>
<evidence type="ECO:0000256" key="1">
    <source>
        <dbReference type="ARBA" id="ARBA00022670"/>
    </source>
</evidence>
<dbReference type="InterPro" id="IPR000209">
    <property type="entry name" value="Peptidase_S8/S53_dom"/>
</dbReference>
<dbReference type="PROSITE" id="PS51208">
    <property type="entry name" value="AUTOTRANSPORTER"/>
    <property type="match status" value="1"/>
</dbReference>
<keyword evidence="8" id="KW-1185">Reference proteome</keyword>
<keyword evidence="1 5" id="KW-0645">Protease</keyword>
<sequence length="885" mass="89834">MSALLNVADPSNAGAARAQGYTGAGVTVGVIDTDFQVDSTQLAGRIVKTVYSPNGANGNTHGTEVAEVLAGSTLGVAPGVFIQGAAAGISGDNLLINSQMYQDLFTKGVRIFNQSSGISANGATISQAQGLYNLYQPYVAQKGLFIWSTGNDGSSQPTLNANLPTLFADLQTGWIAVTAVNGAGGSSGYAASDTVPGVISSYANRCGLAANWCLAAAGDFVSNVAGGRVYGTSFAAPAVTAAAAMVQQAYPWMNADLIRQTILSTATDMHDTATYGWGLLNASKAVNGPALFDRRLALGPTVTINFDNAASTFKNDIGGDAGLSKGGSGQLTLAGNNTYSGDSTIQGGSLNITGSVASNVNVSALGNLAGAGGRIHGNVLNSGRVSNSGAGLSIDGNYVATPNAVLANQLNSTLTVGGNAVLGNSHLVATTPGGTTDPSGYVTQQVGVTGKVITAAGGVSGQFADLSFEADGVSFAPGVFIAATLQYQPKEVDLHIARTNVAALATASFGADATRNNAGQNLEAALQAADQMVASGNTGGANGQFLASASALQKTASIAAAAQTLDSLSGQVHASAQALTFQQSQAINRDLGNRLSALGSQADSHDGTGLWVSALGASGKLSEDGFATGDTTLWGGQFGVDTHLGSNTIVGAALAYSDGRASFDRLGGQSKSHNTGVSLYGRQALGTNGWYLSGRAGVASVDSTVTRDALIGNTVQSLNAGHTDQIWSFYGESGYVLPLSDSTRLTPYAGLSYDRLKRGGFTENGGAFGLTADSQAYRQTAALLGLRGDAAFQWSGGRSVLQGYAAWQHAFTDGSLDFKAAFVGAPAAGFTVQGIGLARNSGWVGLGLSTDVDKRWGWYLNYDLQFGRGGMGNNVVALGLRFKLD</sequence>
<evidence type="ECO:0000256" key="2">
    <source>
        <dbReference type="ARBA" id="ARBA00022729"/>
    </source>
</evidence>
<dbReference type="SUPFAM" id="SSF103515">
    <property type="entry name" value="Autotransporter"/>
    <property type="match status" value="1"/>
</dbReference>
<dbReference type="CDD" id="cd04848">
    <property type="entry name" value="Peptidases_S8_Autotransporter_serine_protease_like"/>
    <property type="match status" value="1"/>
</dbReference>
<dbReference type="InterPro" id="IPR036709">
    <property type="entry name" value="Autotransporte_beta_dom_sf"/>
</dbReference>
<feature type="active site" description="Charge relay system" evidence="5">
    <location>
        <position position="32"/>
    </location>
</feature>
<dbReference type="NCBIfam" id="TIGR02601">
    <property type="entry name" value="autotrns_rpt"/>
    <property type="match status" value="1"/>
</dbReference>
<dbReference type="Proteomes" id="UP000071778">
    <property type="component" value="Chromosome"/>
</dbReference>
<evidence type="ECO:0000256" key="3">
    <source>
        <dbReference type="ARBA" id="ARBA00022801"/>
    </source>
</evidence>
<comment type="similarity">
    <text evidence="5">Belongs to the peptidase S8 family.</text>
</comment>
<accession>A0A127QID4</accession>
<dbReference type="PROSITE" id="PS00138">
    <property type="entry name" value="SUBTILASE_SER"/>
    <property type="match status" value="1"/>
</dbReference>
<dbReference type="Pfam" id="PF12951">
    <property type="entry name" value="PATR"/>
    <property type="match status" value="1"/>
</dbReference>
<dbReference type="PANTHER" id="PTHR35037:SF3">
    <property type="entry name" value="C-TERMINAL REGION OF AIDA-LIKE PROTEIN"/>
    <property type="match status" value="1"/>
</dbReference>
<dbReference type="PANTHER" id="PTHR35037">
    <property type="entry name" value="C-TERMINAL REGION OF AIDA-LIKE PROTEIN"/>
    <property type="match status" value="1"/>
</dbReference>
<dbReference type="InterPro" id="IPR051551">
    <property type="entry name" value="Autotransporter_adhesion"/>
</dbReference>